<proteinExistence type="predicted"/>
<evidence type="ECO:0000313" key="3">
    <source>
        <dbReference type="Proteomes" id="UP000807342"/>
    </source>
</evidence>
<name>A0A9P5XQ21_9AGAR</name>
<keyword evidence="3" id="KW-1185">Reference proteome</keyword>
<comment type="caution">
    <text evidence="2">The sequence shown here is derived from an EMBL/GenBank/DDBJ whole genome shotgun (WGS) entry which is preliminary data.</text>
</comment>
<dbReference type="Proteomes" id="UP000807342">
    <property type="component" value="Unassembled WGS sequence"/>
</dbReference>
<sequence>MPPTSYHIDPPMPVYCLTGAQRYDPLRSVPRNAPRPPLPPSPPSSFPLEVLPAAHNAPNDHANINAPSQTADIFTAIAIKADDESSASEVKLDVLDLGSVPAFVPSLSLASQDEENANLRQYVSAKKVLKLLGIIPVPNLLVFFLSLRSFEDSIQELLYTLGGRATILPGYLMECGRQPKMGLGVYLHALWKLTMSNGVEYREHVEEQGWKYHIALQIGGWP</sequence>
<dbReference type="EMBL" id="MU151059">
    <property type="protein sequence ID" value="KAF9453731.1"/>
    <property type="molecule type" value="Genomic_DNA"/>
</dbReference>
<protein>
    <submittedName>
        <fullName evidence="2">Uncharacterized protein</fullName>
    </submittedName>
</protein>
<organism evidence="2 3">
    <name type="scientific">Macrolepiota fuliginosa MF-IS2</name>
    <dbReference type="NCBI Taxonomy" id="1400762"/>
    <lineage>
        <taxon>Eukaryota</taxon>
        <taxon>Fungi</taxon>
        <taxon>Dikarya</taxon>
        <taxon>Basidiomycota</taxon>
        <taxon>Agaricomycotina</taxon>
        <taxon>Agaricomycetes</taxon>
        <taxon>Agaricomycetidae</taxon>
        <taxon>Agaricales</taxon>
        <taxon>Agaricineae</taxon>
        <taxon>Agaricaceae</taxon>
        <taxon>Macrolepiota</taxon>
    </lineage>
</organism>
<gene>
    <name evidence="2" type="ORF">P691DRAFT_791597</name>
</gene>
<reference evidence="2" key="1">
    <citation type="submission" date="2020-11" db="EMBL/GenBank/DDBJ databases">
        <authorList>
            <consortium name="DOE Joint Genome Institute"/>
            <person name="Ahrendt S."/>
            <person name="Riley R."/>
            <person name="Andreopoulos W."/>
            <person name="Labutti K."/>
            <person name="Pangilinan J."/>
            <person name="Ruiz-Duenas F.J."/>
            <person name="Barrasa J.M."/>
            <person name="Sanchez-Garcia M."/>
            <person name="Camarero S."/>
            <person name="Miyauchi S."/>
            <person name="Serrano A."/>
            <person name="Linde D."/>
            <person name="Babiker R."/>
            <person name="Drula E."/>
            <person name="Ayuso-Fernandez I."/>
            <person name="Pacheco R."/>
            <person name="Padilla G."/>
            <person name="Ferreira P."/>
            <person name="Barriuso J."/>
            <person name="Kellner H."/>
            <person name="Castanera R."/>
            <person name="Alfaro M."/>
            <person name="Ramirez L."/>
            <person name="Pisabarro A.G."/>
            <person name="Kuo A."/>
            <person name="Tritt A."/>
            <person name="Lipzen A."/>
            <person name="He G."/>
            <person name="Yan M."/>
            <person name="Ng V."/>
            <person name="Cullen D."/>
            <person name="Martin F."/>
            <person name="Rosso M.-N."/>
            <person name="Henrissat B."/>
            <person name="Hibbett D."/>
            <person name="Martinez A.T."/>
            <person name="Grigoriev I.V."/>
        </authorList>
    </citation>
    <scope>NUCLEOTIDE SEQUENCE</scope>
    <source>
        <strain evidence="2">MF-IS2</strain>
    </source>
</reference>
<dbReference type="AlphaFoldDB" id="A0A9P5XQ21"/>
<evidence type="ECO:0000313" key="2">
    <source>
        <dbReference type="EMBL" id="KAF9453731.1"/>
    </source>
</evidence>
<feature type="compositionally biased region" description="Pro residues" evidence="1">
    <location>
        <begin position="33"/>
        <end position="45"/>
    </location>
</feature>
<evidence type="ECO:0000256" key="1">
    <source>
        <dbReference type="SAM" id="MobiDB-lite"/>
    </source>
</evidence>
<accession>A0A9P5XQ21</accession>
<feature type="region of interest" description="Disordered" evidence="1">
    <location>
        <begin position="26"/>
        <end position="46"/>
    </location>
</feature>